<evidence type="ECO:0000256" key="3">
    <source>
        <dbReference type="ARBA" id="ARBA00023015"/>
    </source>
</evidence>
<dbReference type="PATRIC" id="fig|219572.3.peg.6088"/>
<keyword evidence="1" id="KW-0547">Nucleotide-binding</keyword>
<evidence type="ECO:0000256" key="4">
    <source>
        <dbReference type="ARBA" id="ARBA00023163"/>
    </source>
</evidence>
<dbReference type="GO" id="GO:0043565">
    <property type="term" value="F:sequence-specific DNA binding"/>
    <property type="evidence" value="ECO:0007669"/>
    <property type="project" value="InterPro"/>
</dbReference>
<dbReference type="GO" id="GO:0006355">
    <property type="term" value="P:regulation of DNA-templated transcription"/>
    <property type="evidence" value="ECO:0007669"/>
    <property type="project" value="InterPro"/>
</dbReference>
<feature type="domain" description="Sigma-54 factor interaction" evidence="5">
    <location>
        <begin position="20"/>
        <end position="238"/>
    </location>
</feature>
<sequence length="327" mass="35933">MTVRNYFHGENDGINDFPDLKVIAQSTSLLGIDLLLSGETGTGKDTLAERIHTLSGRKGSFVAMNCAAIPESLAESELFGVVNGAFTGANRSRKGYIEAAQGGTLYLDEIDSMPFSLQAKLLRVLEVRAIERLGSTTTIALDICVIASAQRSLSELVEQGRFRRDLYFRLNVLTIKLPALRERREEIIPLFSKFVNAAAQGLGATHKTLCPSIIQVLLSHSWPGNIRELKSAAKRFALGFPFLGPDTPGEQEGQTLKAQMRVIERVLIQEALKRHGHSIDAACVELGIPRRTLYHRIKCLDIFGKSSALEKNVEPVSTNSPQIITSY</sequence>
<dbReference type="GO" id="GO:0005524">
    <property type="term" value="F:ATP binding"/>
    <property type="evidence" value="ECO:0007669"/>
    <property type="project" value="UniProtKB-KW"/>
</dbReference>
<proteinExistence type="predicted"/>
<dbReference type="PANTHER" id="PTHR32071:SF57">
    <property type="entry name" value="C4-DICARBOXYLATE TRANSPORT TRANSCRIPTIONAL REGULATORY PROTEIN DCTD"/>
    <property type="match status" value="1"/>
</dbReference>
<keyword evidence="3" id="KW-0805">Transcription regulation</keyword>
<dbReference type="CDD" id="cd00009">
    <property type="entry name" value="AAA"/>
    <property type="match status" value="1"/>
</dbReference>
<dbReference type="PANTHER" id="PTHR32071">
    <property type="entry name" value="TRANSCRIPTIONAL REGULATORY PROTEIN"/>
    <property type="match status" value="1"/>
</dbReference>
<dbReference type="Proteomes" id="UP000077829">
    <property type="component" value="Plasmid pP27494_1"/>
</dbReference>
<dbReference type="EMBL" id="CP015601">
    <property type="protein sequence ID" value="ANF89250.1"/>
    <property type="molecule type" value="Genomic_DNA"/>
</dbReference>
<dbReference type="Gene3D" id="1.10.10.60">
    <property type="entry name" value="Homeodomain-like"/>
    <property type="match status" value="1"/>
</dbReference>
<dbReference type="InterPro" id="IPR025662">
    <property type="entry name" value="Sigma_54_int_dom_ATP-bd_1"/>
</dbReference>
<dbReference type="FunFam" id="3.40.50.300:FF:000006">
    <property type="entry name" value="DNA-binding transcriptional regulator NtrC"/>
    <property type="match status" value="1"/>
</dbReference>
<dbReference type="Pfam" id="PF02954">
    <property type="entry name" value="HTH_8"/>
    <property type="match status" value="1"/>
</dbReference>
<geneLocation type="plasmid" evidence="7">
    <name>pp27494_1</name>
</geneLocation>
<dbReference type="Gene3D" id="1.10.8.60">
    <property type="match status" value="1"/>
</dbReference>
<dbReference type="KEGG" id="panr:A7J50_5934"/>
<dbReference type="SUPFAM" id="SSF52540">
    <property type="entry name" value="P-loop containing nucleoside triphosphate hydrolases"/>
    <property type="match status" value="1"/>
</dbReference>
<accession>A0A172Z9R1</accession>
<dbReference type="InterPro" id="IPR002197">
    <property type="entry name" value="HTH_Fis"/>
</dbReference>
<protein>
    <submittedName>
        <fullName evidence="6">ATPase AAA</fullName>
    </submittedName>
</protein>
<dbReference type="PROSITE" id="PS00675">
    <property type="entry name" value="SIGMA54_INTERACT_1"/>
    <property type="match status" value="1"/>
</dbReference>
<dbReference type="InterPro" id="IPR025943">
    <property type="entry name" value="Sigma_54_int_dom_ATP-bd_2"/>
</dbReference>
<dbReference type="SMART" id="SM00382">
    <property type="entry name" value="AAA"/>
    <property type="match status" value="1"/>
</dbReference>
<dbReference type="PROSITE" id="PS00676">
    <property type="entry name" value="SIGMA54_INTERACT_2"/>
    <property type="match status" value="1"/>
</dbReference>
<dbReference type="InterPro" id="IPR058031">
    <property type="entry name" value="AAA_lid_NorR"/>
</dbReference>
<dbReference type="AlphaFoldDB" id="A0A172Z9R1"/>
<dbReference type="RefSeq" id="WP_064455075.1">
    <property type="nucleotide sequence ID" value="NZ_CP015601.1"/>
</dbReference>
<dbReference type="Pfam" id="PF00158">
    <property type="entry name" value="Sigma54_activat"/>
    <property type="match status" value="1"/>
</dbReference>
<dbReference type="Pfam" id="PF25601">
    <property type="entry name" value="AAA_lid_14"/>
    <property type="match status" value="1"/>
</dbReference>
<evidence type="ECO:0000313" key="6">
    <source>
        <dbReference type="EMBL" id="ANF89250.1"/>
    </source>
</evidence>
<keyword evidence="4" id="KW-0804">Transcription</keyword>
<evidence type="ECO:0000256" key="1">
    <source>
        <dbReference type="ARBA" id="ARBA00022741"/>
    </source>
</evidence>
<dbReference type="PROSITE" id="PS50045">
    <property type="entry name" value="SIGMA54_INTERACT_4"/>
    <property type="match status" value="1"/>
</dbReference>
<dbReference type="InterPro" id="IPR027417">
    <property type="entry name" value="P-loop_NTPase"/>
</dbReference>
<keyword evidence="2" id="KW-0067">ATP-binding</keyword>
<dbReference type="SUPFAM" id="SSF46689">
    <property type="entry name" value="Homeodomain-like"/>
    <property type="match status" value="1"/>
</dbReference>
<dbReference type="Gene3D" id="3.40.50.300">
    <property type="entry name" value="P-loop containing nucleotide triphosphate hydrolases"/>
    <property type="match status" value="1"/>
</dbReference>
<dbReference type="InterPro" id="IPR003593">
    <property type="entry name" value="AAA+_ATPase"/>
</dbReference>
<evidence type="ECO:0000313" key="7">
    <source>
        <dbReference type="Proteomes" id="UP000077829"/>
    </source>
</evidence>
<organism evidence="6 7">
    <name type="scientific">Pseudomonas antarctica</name>
    <dbReference type="NCBI Taxonomy" id="219572"/>
    <lineage>
        <taxon>Bacteria</taxon>
        <taxon>Pseudomonadati</taxon>
        <taxon>Pseudomonadota</taxon>
        <taxon>Gammaproteobacteria</taxon>
        <taxon>Pseudomonadales</taxon>
        <taxon>Pseudomonadaceae</taxon>
        <taxon>Pseudomonas</taxon>
    </lineage>
</organism>
<keyword evidence="6" id="KW-0614">Plasmid</keyword>
<gene>
    <name evidence="6" type="ORF">A7J50_5934</name>
</gene>
<reference evidence="6 7" key="1">
    <citation type="submission" date="2016-05" db="EMBL/GenBank/DDBJ databases">
        <title>Complete genome sequence of Pseudomonas antarctica PAMC 27494.</title>
        <authorList>
            <person name="Lee J."/>
        </authorList>
    </citation>
    <scope>NUCLEOTIDE SEQUENCE [LARGE SCALE GENOMIC DNA]</scope>
    <source>
        <strain evidence="6 7">PAMC 27494</strain>
        <plasmid evidence="7">Plasmid pp27494_1</plasmid>
    </source>
</reference>
<evidence type="ECO:0000259" key="5">
    <source>
        <dbReference type="PROSITE" id="PS50045"/>
    </source>
</evidence>
<evidence type="ECO:0000256" key="2">
    <source>
        <dbReference type="ARBA" id="ARBA00022840"/>
    </source>
</evidence>
<dbReference type="InterPro" id="IPR009057">
    <property type="entry name" value="Homeodomain-like_sf"/>
</dbReference>
<dbReference type="InterPro" id="IPR002078">
    <property type="entry name" value="Sigma_54_int"/>
</dbReference>
<name>A0A172Z9R1_9PSED</name>